<proteinExistence type="predicted"/>
<feature type="compositionally biased region" description="Polar residues" evidence="2">
    <location>
        <begin position="224"/>
        <end position="236"/>
    </location>
</feature>
<comment type="caution">
    <text evidence="3">The sequence shown here is derived from an EMBL/GenBank/DDBJ whole genome shotgun (WGS) entry which is preliminary data.</text>
</comment>
<sequence length="697" mass="77858">MEKDACRNKTSCFAYCVISMASWNNESEEQELTVCPKRLDNRFETWVPPLTIKTEGLVHPICIMRGEKMIKEMTDAQNAMRDALRKLTANSSNPVIGFKTPNGTQYKWSSRFKNQTNQTPIVKRTGIWLARGVTEKGVQAEFKRLKIPQNLRYPVQPWVSLSTSKKAAIHCKDIAVDNNALKTWHDGKYVMQYKIPSLANGTRPLADVFWLCDDDPQISMWQNNPYPTAGPSQDFQAPQPLPSLGPQEEAYGPIHRGYYLPYPQRPETPSVIESNPSIRGPWPPIPGQEEPGPSGRTSYQQTPPMPQQTWHYDQTIQEWAIRRDVSTAPIFQLLQPRTDDQKGDFVDIIRGDIGPPSRESSIAMRTLLNEATLELDRERQIMDAFTGHPGGQTPAGVEPQSQPTGGEVTTGTAQLGESIGGPYREGVGDDSDSDGNYSPTSPRPVPGEESLGAYQPMMEAGDRDSNIPGPSNQPPPPQLKRMRVQSTSPLRRQSPKPKSTRISSWIDEKKVGALPRSKFILMTQQAPEGVANQLRKVRMKQKKKQQQQEKKDAAALVAQLRREKQDIERAAEMSKGKLEKAIELLEEGKRREAEIFQAEITQMRNTFQRQIGCLIGHVDRIRSQLTLANRVVERIRTLRTGVEANGWDIPSIIGVDTPTSALDVILPCGDKEEYPCAVCAGSSTDSGMLVKATSQKN</sequence>
<dbReference type="Proteomes" id="UP001314229">
    <property type="component" value="Unassembled WGS sequence"/>
</dbReference>
<feature type="coiled-coil region" evidence="1">
    <location>
        <begin position="530"/>
        <end position="577"/>
    </location>
</feature>
<dbReference type="EMBL" id="CAWUFR010000076">
    <property type="protein sequence ID" value="CAK6964817.1"/>
    <property type="molecule type" value="Genomic_DNA"/>
</dbReference>
<evidence type="ECO:0000256" key="1">
    <source>
        <dbReference type="SAM" id="Coils"/>
    </source>
</evidence>
<feature type="region of interest" description="Disordered" evidence="2">
    <location>
        <begin position="224"/>
        <end position="248"/>
    </location>
</feature>
<evidence type="ECO:0000256" key="2">
    <source>
        <dbReference type="SAM" id="MobiDB-lite"/>
    </source>
</evidence>
<feature type="compositionally biased region" description="Polar residues" evidence="2">
    <location>
        <begin position="295"/>
        <end position="305"/>
    </location>
</feature>
<gene>
    <name evidence="3" type="ORF">FSCOSCO3_A016170</name>
</gene>
<reference evidence="3 4" key="1">
    <citation type="submission" date="2024-01" db="EMBL/GenBank/DDBJ databases">
        <authorList>
            <person name="Alioto T."/>
            <person name="Alioto T."/>
            <person name="Gomez Garrido J."/>
        </authorList>
    </citation>
    <scope>NUCLEOTIDE SEQUENCE [LARGE SCALE GENOMIC DNA]</scope>
</reference>
<protein>
    <submittedName>
        <fullName evidence="3">P2Y purinoceptor 14-like</fullName>
    </submittedName>
</protein>
<name>A0AAV1P239_SCOSC</name>
<feature type="region of interest" description="Disordered" evidence="2">
    <location>
        <begin position="384"/>
        <end position="504"/>
    </location>
</feature>
<organism evidence="3 4">
    <name type="scientific">Scomber scombrus</name>
    <name type="common">Atlantic mackerel</name>
    <name type="synonym">Scomber vernalis</name>
    <dbReference type="NCBI Taxonomy" id="13677"/>
    <lineage>
        <taxon>Eukaryota</taxon>
        <taxon>Metazoa</taxon>
        <taxon>Chordata</taxon>
        <taxon>Craniata</taxon>
        <taxon>Vertebrata</taxon>
        <taxon>Euteleostomi</taxon>
        <taxon>Actinopterygii</taxon>
        <taxon>Neopterygii</taxon>
        <taxon>Teleostei</taxon>
        <taxon>Neoteleostei</taxon>
        <taxon>Acanthomorphata</taxon>
        <taxon>Pelagiaria</taxon>
        <taxon>Scombriformes</taxon>
        <taxon>Scombridae</taxon>
        <taxon>Scomber</taxon>
    </lineage>
</organism>
<keyword evidence="1" id="KW-0175">Coiled coil</keyword>
<accession>A0AAV1P239</accession>
<feature type="region of interest" description="Disordered" evidence="2">
    <location>
        <begin position="265"/>
        <end position="305"/>
    </location>
</feature>
<evidence type="ECO:0000313" key="3">
    <source>
        <dbReference type="EMBL" id="CAK6964817.1"/>
    </source>
</evidence>
<feature type="compositionally biased region" description="Polar residues" evidence="2">
    <location>
        <begin position="399"/>
        <end position="415"/>
    </location>
</feature>
<evidence type="ECO:0000313" key="4">
    <source>
        <dbReference type="Proteomes" id="UP001314229"/>
    </source>
</evidence>
<keyword evidence="4" id="KW-1185">Reference proteome</keyword>
<dbReference type="AlphaFoldDB" id="A0AAV1P239"/>